<feature type="domain" description="SpaA-like prealbumin fold" evidence="6">
    <location>
        <begin position="471"/>
        <end position="540"/>
    </location>
</feature>
<evidence type="ECO:0000256" key="2">
    <source>
        <dbReference type="ARBA" id="ARBA00022525"/>
    </source>
</evidence>
<accession>A0A841ZCC9</accession>
<dbReference type="Pfam" id="PF17802">
    <property type="entry name" value="SpaA"/>
    <property type="match status" value="4"/>
</dbReference>
<evidence type="ECO:0000313" key="7">
    <source>
        <dbReference type="EMBL" id="MBC1502147.1"/>
    </source>
</evidence>
<dbReference type="RefSeq" id="WP_185427671.1">
    <property type="nucleotide sequence ID" value="NZ_JAARRL010000048.1"/>
</dbReference>
<evidence type="ECO:0000313" key="8">
    <source>
        <dbReference type="Proteomes" id="UP000564536"/>
    </source>
</evidence>
<evidence type="ECO:0000256" key="4">
    <source>
        <dbReference type="SAM" id="Phobius"/>
    </source>
</evidence>
<dbReference type="SUPFAM" id="SSF49478">
    <property type="entry name" value="Cna protein B-type domain"/>
    <property type="match status" value="1"/>
</dbReference>
<dbReference type="AlphaFoldDB" id="A0A841ZCC9"/>
<comment type="similarity">
    <text evidence="1">Belongs to the serine-aspartate repeat-containing protein (SDr) family.</text>
</comment>
<feature type="domain" description="Thioester" evidence="5">
    <location>
        <begin position="72"/>
        <end position="133"/>
    </location>
</feature>
<dbReference type="InterPro" id="IPR013552">
    <property type="entry name" value="Thioester_dom"/>
</dbReference>
<feature type="transmembrane region" description="Helical" evidence="4">
    <location>
        <begin position="687"/>
        <end position="707"/>
    </location>
</feature>
<feature type="transmembrane region" description="Helical" evidence="4">
    <location>
        <begin position="12"/>
        <end position="30"/>
    </location>
</feature>
<dbReference type="InterPro" id="IPR041033">
    <property type="entry name" value="SpaA_PFL_dom_1"/>
</dbReference>
<dbReference type="PANTHER" id="PTHR36108:SF13">
    <property type="entry name" value="COLOSSIN-B-RELATED"/>
    <property type="match status" value="1"/>
</dbReference>
<evidence type="ECO:0000256" key="1">
    <source>
        <dbReference type="ARBA" id="ARBA00007257"/>
    </source>
</evidence>
<dbReference type="Proteomes" id="UP000564536">
    <property type="component" value="Unassembled WGS sequence"/>
</dbReference>
<keyword evidence="4" id="KW-0812">Transmembrane</keyword>
<evidence type="ECO:0000259" key="6">
    <source>
        <dbReference type="Pfam" id="PF17802"/>
    </source>
</evidence>
<keyword evidence="4" id="KW-0472">Membrane</keyword>
<comment type="caution">
    <text evidence="7">The sequence shown here is derived from an EMBL/GenBank/DDBJ whole genome shotgun (WGS) entry which is preliminary data.</text>
</comment>
<organism evidence="7 8">
    <name type="scientific">Listeria weihenstephanensis</name>
    <dbReference type="NCBI Taxonomy" id="1006155"/>
    <lineage>
        <taxon>Bacteria</taxon>
        <taxon>Bacillati</taxon>
        <taxon>Bacillota</taxon>
        <taxon>Bacilli</taxon>
        <taxon>Bacillales</taxon>
        <taxon>Listeriaceae</taxon>
        <taxon>Listeria</taxon>
    </lineage>
</organism>
<dbReference type="InterPro" id="IPR013783">
    <property type="entry name" value="Ig-like_fold"/>
</dbReference>
<feature type="domain" description="SpaA-like prealbumin fold" evidence="6">
    <location>
        <begin position="556"/>
        <end position="651"/>
    </location>
</feature>
<evidence type="ECO:0000259" key="5">
    <source>
        <dbReference type="Pfam" id="PF08341"/>
    </source>
</evidence>
<reference evidence="7 8" key="1">
    <citation type="submission" date="2020-03" db="EMBL/GenBank/DDBJ databases">
        <title>Soil Listeria distribution.</title>
        <authorList>
            <person name="Liao J."/>
            <person name="Wiedmann M."/>
        </authorList>
    </citation>
    <scope>NUCLEOTIDE SEQUENCE [LARGE SCALE GENOMIC DNA]</scope>
    <source>
        <strain evidence="7 8">FSL L7-1523</strain>
    </source>
</reference>
<proteinExistence type="inferred from homology"/>
<dbReference type="Gene3D" id="2.60.40.10">
    <property type="entry name" value="Immunoglobulins"/>
    <property type="match status" value="4"/>
</dbReference>
<feature type="domain" description="SpaA-like prealbumin fold" evidence="6">
    <location>
        <begin position="372"/>
        <end position="442"/>
    </location>
</feature>
<protein>
    <submittedName>
        <fullName evidence="7">Cys-Gln thioester bond-forming surface protein</fullName>
    </submittedName>
</protein>
<keyword evidence="2" id="KW-0964">Secreted</keyword>
<sequence>MNFLKNKVQQVKIIAIMLVTMILINLLQPLDAMAASLQLDETGYNYTGISFTHGKKLENKIIWNMKMDGADVFCVDSGAPANTETGYNPETYVSDKKDLLSKIAYYGFTQMDQSYKDFATTQLLIWEILGEQLEWTSLPNYWSDREVILAKVEKHDTQPSWDKQTITLIEGQELVLEDANKVADWLCITNNATGISVTKDGNKLKLKADKNAKSGEVAFAKVPDTAIGTSIIYNKADRQSLVNFHLQDAGNAQLKVNIKKLGGVKVKKIDEKTNQALPNTTIKFEYNNTSKEVVTDENGFAELLGIPEGTEVKVSEVLAPTNYHNFGESQTITIKANETIDLIFNNKEQLGTVSLSKIGQAFGTEMPNEHYSLLGAVYGIYDASDVRVGELITGEMGEAKSTALPLGKYYLLEEKAPLGYLLSEEKLDFDLEYAGQDVAVTNTQVQATDMEQEGIAKLIKEDAETGITPQGKATLDGAVYELYRAADDSLVETVTIKDGQAQVENLMLDNYYWLEKQAPTGYQLDTEKHAFDLAYNSETTIASETITVKEKVIKEKVKVIKCDETTKEPIKDNPATFKLKDMQTGEFVEQDGKSEFSTDKSGEFTTGDLPYGDYELMETTAPTNYQPTNKPIQVTIDGTHNGIVEVKVLNTKNPKPLLKKANPEKVEPVKALKVTESKPLPLLGDNGGIALLLVGLGLIVTSLSMYWSKHKKQKK</sequence>
<keyword evidence="4" id="KW-1133">Transmembrane helix</keyword>
<feature type="domain" description="SpaA-like prealbumin fold" evidence="6">
    <location>
        <begin position="263"/>
        <end position="347"/>
    </location>
</feature>
<dbReference type="EMBL" id="JAARRL010000048">
    <property type="protein sequence ID" value="MBC1502147.1"/>
    <property type="molecule type" value="Genomic_DNA"/>
</dbReference>
<gene>
    <name evidence="7" type="ORF">HB943_16210</name>
</gene>
<dbReference type="PANTHER" id="PTHR36108">
    <property type="entry name" value="COLOSSIN-B-RELATED"/>
    <property type="match status" value="1"/>
</dbReference>
<name>A0A841ZCC9_9LIST</name>
<evidence type="ECO:0000256" key="3">
    <source>
        <dbReference type="ARBA" id="ARBA00022729"/>
    </source>
</evidence>
<keyword evidence="3" id="KW-0732">Signal</keyword>
<dbReference type="Pfam" id="PF08341">
    <property type="entry name" value="TED"/>
    <property type="match status" value="1"/>
</dbReference>